<proteinExistence type="predicted"/>
<name>W1XKH9_9ZZZZ</name>
<dbReference type="EMBL" id="AZMM01016144">
    <property type="protein sequence ID" value="ETJ29314.1"/>
    <property type="molecule type" value="Genomic_DNA"/>
</dbReference>
<comment type="caution">
    <text evidence="1">The sequence shown here is derived from an EMBL/GenBank/DDBJ whole genome shotgun (WGS) entry which is preliminary data.</text>
</comment>
<dbReference type="AlphaFoldDB" id="W1XKH9"/>
<evidence type="ECO:0000313" key="1">
    <source>
        <dbReference type="EMBL" id="ETJ29314.1"/>
    </source>
</evidence>
<accession>W1XKH9</accession>
<protein>
    <submittedName>
        <fullName evidence="1">Uncharacterized protein</fullName>
    </submittedName>
</protein>
<feature type="non-terminal residue" evidence="1">
    <location>
        <position position="40"/>
    </location>
</feature>
<gene>
    <name evidence="1" type="ORF">Q604_UNBC16144G0001</name>
</gene>
<organism evidence="1">
    <name type="scientific">human gut metagenome</name>
    <dbReference type="NCBI Taxonomy" id="408170"/>
    <lineage>
        <taxon>unclassified sequences</taxon>
        <taxon>metagenomes</taxon>
        <taxon>organismal metagenomes</taxon>
    </lineage>
</organism>
<reference evidence="1" key="1">
    <citation type="submission" date="2013-12" db="EMBL/GenBank/DDBJ databases">
        <title>A Varibaculum cambriense genome reconstructed from a premature infant gut community with otherwise low bacterial novelty that shifts toward anaerobic metabolism during the third week of life.</title>
        <authorList>
            <person name="Brown C.T."/>
            <person name="Sharon I."/>
            <person name="Thomas B.C."/>
            <person name="Castelle C.J."/>
            <person name="Morowitz M.J."/>
            <person name="Banfield J.F."/>
        </authorList>
    </citation>
    <scope>NUCLEOTIDE SEQUENCE</scope>
</reference>
<sequence length="40" mass="4680">MDTKKLIRTLDAISYETKLGKNLKNTLRKVDKDLLMDELN</sequence>